<dbReference type="RefSeq" id="WP_153239876.1">
    <property type="nucleotide sequence ID" value="NZ_CP036422.1"/>
</dbReference>
<dbReference type="AlphaFoldDB" id="A0A5P9NN87"/>
<keyword evidence="13" id="KW-1185">Reference proteome</keyword>
<evidence type="ECO:0000256" key="3">
    <source>
        <dbReference type="ARBA" id="ARBA00012281"/>
    </source>
</evidence>
<feature type="binding site" evidence="10">
    <location>
        <position position="226"/>
    </location>
    <ligand>
        <name>Mg(2+)</name>
        <dbReference type="ChEBI" id="CHEBI:18420"/>
    </ligand>
</feature>
<keyword evidence="10" id="KW-0460">Magnesium</keyword>
<sequence length="883" mass="98960">MAEDKDPIETKEWLDALDEVIRNSGPERANHLMMELGRHALDNQVKLPDSITTPFVNTISPADEKRMPGDLFMERRIRSLVRWNALAMVMRANDNDEGLGGHISSFSSSATLYDVGFNYFFRGSDGDHPGDLVFYQGHSAPGMYARSYLEGRLSEGQLDNFRREVDGNGLSSYPHPWLMPDYWQFPTVSMGLGPIQAIYQARVMKYQQHRGLVEHGDRNVWCFMGDGECDEPESLGAISLAGREKMGNLNFVINCNLQRLDGPVRGNGKIIQELEGVFRGAGWNVIKVIWGRKWDPLLANDESGRLRQRMDEVCDGELQNYKYNGGAYTREHFFGKYPESLELVQDLSDDEIMYLNRGGHDPYKVYAAYAEAVAETERPTVILAMTVKGYGMGEAGEANNETHSLKKLDIDSLKAFRDRFGIPINDEELATVPYYKPEEDSPEMRYMRQRREELGGMIPSRRSEMQLLKTPPLDAFSKQLESSGKRAISTTMAFVRMLSNLVKDKEIGERIVPIVPDEARTFGMEGMFRQLGIYSSVGQRYTPHDAGQIMFYKEDIQGQILEEGINEAGAFSAWLAAATSYSTSAYPMVPFYIYYSMFGFQRIGDLAWAAGDCQARGFLIGATAGRTTLNGEGLQHQDGHSHIQASTIPNCVSYDPTYAYELAVIVQDGLRRMYQEGENKFYYITTMNENYVQSAMPEGAEEGIIKGMYSLRKSDAKHGMRVQLMGAGTILREVEAAAEILESKYSVSADVWSLTSVNELQREGKAALRWNMLHPEETPKVPYVTQLLEGAEGPVVAATDYMKSYTDQIREFIPTHFTALGTDGFGRSDTRAKLRDFFEVSREFVVLAALKALADEGLIEVSTVSAAMADLGISADKIDPVTV</sequence>
<dbReference type="InterPro" id="IPR005474">
    <property type="entry name" value="Transketolase_N"/>
</dbReference>
<proteinExistence type="predicted"/>
<dbReference type="InterPro" id="IPR055152">
    <property type="entry name" value="Transketolase-like_C_2"/>
</dbReference>
<dbReference type="InterPro" id="IPR035807">
    <property type="entry name" value="PDC_E1_N"/>
</dbReference>
<dbReference type="FunFam" id="3.40.50.970:FF:000009">
    <property type="entry name" value="Pyruvate dehydrogenase E1 component"/>
    <property type="match status" value="1"/>
</dbReference>
<comment type="cofactor">
    <cofactor evidence="1 9">
        <name>thiamine diphosphate</name>
        <dbReference type="ChEBI" id="CHEBI:58937"/>
    </cofactor>
</comment>
<evidence type="ECO:0000313" key="13">
    <source>
        <dbReference type="Proteomes" id="UP000326287"/>
    </source>
</evidence>
<evidence type="ECO:0000256" key="7">
    <source>
        <dbReference type="ARBA" id="ARBA00023317"/>
    </source>
</evidence>
<keyword evidence="5 9" id="KW-0560">Oxidoreductase</keyword>
<evidence type="ECO:0000256" key="2">
    <source>
        <dbReference type="ARBA" id="ARBA00003157"/>
    </source>
</evidence>
<dbReference type="KEGG" id="halc:EY643_14315"/>
<comment type="catalytic activity">
    <reaction evidence="8 9">
        <text>N(6)-[(R)-lipoyl]-L-lysyl-[protein] + pyruvate + H(+) = N(6)-[(R)-S(8)-acetyldihydrolipoyl]-L-lysyl-[protein] + CO2</text>
        <dbReference type="Rhea" id="RHEA:19189"/>
        <dbReference type="Rhea" id="RHEA-COMP:10474"/>
        <dbReference type="Rhea" id="RHEA-COMP:10478"/>
        <dbReference type="ChEBI" id="CHEBI:15361"/>
        <dbReference type="ChEBI" id="CHEBI:15378"/>
        <dbReference type="ChEBI" id="CHEBI:16526"/>
        <dbReference type="ChEBI" id="CHEBI:83099"/>
        <dbReference type="ChEBI" id="CHEBI:83111"/>
        <dbReference type="EC" id="1.2.4.1"/>
    </reaction>
</comment>
<dbReference type="GO" id="GO:0004739">
    <property type="term" value="F:pyruvate dehydrogenase (acetyl-transferring) activity"/>
    <property type="evidence" value="ECO:0007669"/>
    <property type="project" value="UniProtKB-EC"/>
</dbReference>
<evidence type="ECO:0000256" key="1">
    <source>
        <dbReference type="ARBA" id="ARBA00001964"/>
    </source>
</evidence>
<gene>
    <name evidence="12" type="primary">aceE</name>
    <name evidence="12" type="ORF">EY643_14315</name>
</gene>
<dbReference type="InterPro" id="IPR004660">
    <property type="entry name" value="PDH_E1"/>
</dbReference>
<dbReference type="InterPro" id="IPR001849">
    <property type="entry name" value="PH_domain"/>
</dbReference>
<comment type="function">
    <text evidence="2 9">Component of the pyruvate dehydrogenase (PDH) complex, that catalyzes the overall conversion of pyruvate to acetyl-CoA and CO(2).</text>
</comment>
<evidence type="ECO:0000256" key="9">
    <source>
        <dbReference type="PIRNR" id="PIRNR000156"/>
    </source>
</evidence>
<feature type="binding site" evidence="10">
    <location>
        <position position="258"/>
    </location>
    <ligand>
        <name>Mg(2+)</name>
        <dbReference type="ChEBI" id="CHEBI:18420"/>
    </ligand>
</feature>
<organism evidence="12 13">
    <name type="scientific">Halioglobus maricola</name>
    <dbReference type="NCBI Taxonomy" id="2601894"/>
    <lineage>
        <taxon>Bacteria</taxon>
        <taxon>Pseudomonadati</taxon>
        <taxon>Pseudomonadota</taxon>
        <taxon>Gammaproteobacteria</taxon>
        <taxon>Cellvibrionales</taxon>
        <taxon>Halieaceae</taxon>
        <taxon>Halioglobus</taxon>
    </lineage>
</organism>
<dbReference type="GO" id="GO:0000287">
    <property type="term" value="F:magnesium ion binding"/>
    <property type="evidence" value="ECO:0007669"/>
    <property type="project" value="UniProtKB-ARBA"/>
</dbReference>
<dbReference type="InterPro" id="IPR051157">
    <property type="entry name" value="PDH/Transketolase"/>
</dbReference>
<evidence type="ECO:0000259" key="11">
    <source>
        <dbReference type="PROSITE" id="PS50003"/>
    </source>
</evidence>
<comment type="cofactor">
    <cofactor evidence="10">
        <name>Mg(2+)</name>
        <dbReference type="ChEBI" id="CHEBI:18420"/>
    </cofactor>
</comment>
<evidence type="ECO:0000256" key="8">
    <source>
        <dbReference type="ARBA" id="ARBA00051231"/>
    </source>
</evidence>
<evidence type="ECO:0000256" key="6">
    <source>
        <dbReference type="ARBA" id="ARBA00023052"/>
    </source>
</evidence>
<dbReference type="PIRSF" id="PIRSF000156">
    <property type="entry name" value="Pyruvate_dh_E1"/>
    <property type="match status" value="1"/>
</dbReference>
<dbReference type="Pfam" id="PF17831">
    <property type="entry name" value="PDH_E1_M"/>
    <property type="match status" value="1"/>
</dbReference>
<evidence type="ECO:0000256" key="4">
    <source>
        <dbReference type="ARBA" id="ARBA00017172"/>
    </source>
</evidence>
<protein>
    <recommendedName>
        <fullName evidence="4 9">Pyruvate dehydrogenase E1 component</fullName>
        <ecNumber evidence="3 9">1.2.4.1</ecNumber>
    </recommendedName>
</protein>
<dbReference type="Pfam" id="PF22613">
    <property type="entry name" value="Transketolase_C_1"/>
    <property type="match status" value="1"/>
</dbReference>
<keyword evidence="7 9" id="KW-0670">Pyruvate</keyword>
<dbReference type="PROSITE" id="PS50003">
    <property type="entry name" value="PH_DOMAIN"/>
    <property type="match status" value="1"/>
</dbReference>
<feature type="binding site" evidence="10">
    <location>
        <position position="256"/>
    </location>
    <ligand>
        <name>Mg(2+)</name>
        <dbReference type="ChEBI" id="CHEBI:18420"/>
    </ligand>
</feature>
<dbReference type="CDD" id="cd02017">
    <property type="entry name" value="TPP_E1_EcPDC_like"/>
    <property type="match status" value="1"/>
</dbReference>
<dbReference type="OrthoDB" id="9759664at2"/>
<dbReference type="NCBIfam" id="TIGR00759">
    <property type="entry name" value="aceE"/>
    <property type="match status" value="1"/>
</dbReference>
<keyword evidence="6 9" id="KW-0786">Thiamine pyrophosphate</keyword>
<dbReference type="Proteomes" id="UP000326287">
    <property type="component" value="Chromosome"/>
</dbReference>
<reference evidence="12 13" key="1">
    <citation type="submission" date="2019-02" db="EMBL/GenBank/DDBJ databases">
        <authorList>
            <person name="Li S.-H."/>
        </authorList>
    </citation>
    <scope>NUCLEOTIDE SEQUENCE [LARGE SCALE GENOMIC DNA]</scope>
    <source>
        <strain evidence="12 13">IMCC14385</strain>
    </source>
</reference>
<dbReference type="InterPro" id="IPR029061">
    <property type="entry name" value="THDP-binding"/>
</dbReference>
<feature type="domain" description="PH" evidence="11">
    <location>
        <begin position="1"/>
        <end position="22"/>
    </location>
</feature>
<accession>A0A5P9NN87</accession>
<dbReference type="EC" id="1.2.4.1" evidence="3 9"/>
<evidence type="ECO:0000256" key="10">
    <source>
        <dbReference type="PIRSR" id="PIRSR000156-1"/>
    </source>
</evidence>
<dbReference type="EMBL" id="CP036422">
    <property type="protein sequence ID" value="QFU76734.1"/>
    <property type="molecule type" value="Genomic_DNA"/>
</dbReference>
<name>A0A5P9NN87_9GAMM</name>
<dbReference type="PANTHER" id="PTHR43825">
    <property type="entry name" value="PYRUVATE DEHYDROGENASE E1 COMPONENT"/>
    <property type="match status" value="1"/>
</dbReference>
<keyword evidence="10" id="KW-0479">Metal-binding</keyword>
<dbReference type="FunFam" id="3.40.50.970:FF:000011">
    <property type="entry name" value="Pyruvate dehydrogenase E1 component"/>
    <property type="match status" value="1"/>
</dbReference>
<evidence type="ECO:0000313" key="12">
    <source>
        <dbReference type="EMBL" id="QFU76734.1"/>
    </source>
</evidence>
<dbReference type="InterPro" id="IPR041621">
    <property type="entry name" value="PDH_E1_M"/>
</dbReference>
<dbReference type="Gene3D" id="3.40.50.970">
    <property type="match status" value="2"/>
</dbReference>
<dbReference type="PANTHER" id="PTHR43825:SF3">
    <property type="entry name" value="PYRUVATE DEHYDROGENASE E1 COMPONENT"/>
    <property type="match status" value="1"/>
</dbReference>
<dbReference type="InterPro" id="IPR009014">
    <property type="entry name" value="Transketo_C/PFOR_II"/>
</dbReference>
<dbReference type="SUPFAM" id="SSF52922">
    <property type="entry name" value="TK C-terminal domain-like"/>
    <property type="match status" value="1"/>
</dbReference>
<dbReference type="Pfam" id="PF00456">
    <property type="entry name" value="Transketolase_N"/>
    <property type="match status" value="1"/>
</dbReference>
<dbReference type="Gene3D" id="3.40.50.920">
    <property type="match status" value="1"/>
</dbReference>
<evidence type="ECO:0000256" key="5">
    <source>
        <dbReference type="ARBA" id="ARBA00023002"/>
    </source>
</evidence>
<dbReference type="SUPFAM" id="SSF52518">
    <property type="entry name" value="Thiamin diphosphate-binding fold (THDP-binding)"/>
    <property type="match status" value="2"/>
</dbReference>